<name>A0A927F0W2_9ACTN</name>
<evidence type="ECO:0008006" key="4">
    <source>
        <dbReference type="Google" id="ProtNLM"/>
    </source>
</evidence>
<reference evidence="2" key="1">
    <citation type="submission" date="2020-09" db="EMBL/GenBank/DDBJ databases">
        <title>Secondary metabolite and genome analysis of marine Streptomyces chumphonensis KK1-2T.</title>
        <authorList>
            <person name="Phongsopitanun W."/>
            <person name="Kanchanasin P."/>
            <person name="Pittayakhajonwut P."/>
            <person name="Suwanborirux K."/>
            <person name="Tanasupawat S."/>
        </authorList>
    </citation>
    <scope>NUCLEOTIDE SEQUENCE</scope>
    <source>
        <strain evidence="2">KK1-2</strain>
    </source>
</reference>
<sequence>MYATHHTSDPRIGWGATNGTGAAPPAPRHRRDGIMPTTAAALSARGTTLTCAAAKAGHRPGHHPLVQDFLDTLTTERRERHTGHCPEAVLLSRYLTGAESARSKRAARKPFTAGDARRALKHAKITTRRIREEGDPQHGTYAPPCRSCAALLAHFGVLAVEPAPTVRAETATSRR</sequence>
<evidence type="ECO:0000313" key="2">
    <source>
        <dbReference type="EMBL" id="MBD3933378.1"/>
    </source>
</evidence>
<comment type="caution">
    <text evidence="2">The sequence shown here is derived from an EMBL/GenBank/DDBJ whole genome shotgun (WGS) entry which is preliminary data.</text>
</comment>
<keyword evidence="3" id="KW-1185">Reference proteome</keyword>
<gene>
    <name evidence="2" type="ORF">IF129_17695</name>
</gene>
<accession>A0A927F0W2</accession>
<dbReference type="InterPro" id="IPR025968">
    <property type="entry name" value="YwqJ_deaminase"/>
</dbReference>
<proteinExistence type="predicted"/>
<feature type="compositionally biased region" description="Low complexity" evidence="1">
    <location>
        <begin position="13"/>
        <end position="23"/>
    </location>
</feature>
<dbReference type="AlphaFoldDB" id="A0A927F0W2"/>
<evidence type="ECO:0000313" key="3">
    <source>
        <dbReference type="Proteomes" id="UP000632289"/>
    </source>
</evidence>
<feature type="region of interest" description="Disordered" evidence="1">
    <location>
        <begin position="1"/>
        <end position="33"/>
    </location>
</feature>
<organism evidence="2 3">
    <name type="scientific">Streptomyces chumphonensis</name>
    <dbReference type="NCBI Taxonomy" id="1214925"/>
    <lineage>
        <taxon>Bacteria</taxon>
        <taxon>Bacillati</taxon>
        <taxon>Actinomycetota</taxon>
        <taxon>Actinomycetes</taxon>
        <taxon>Kitasatosporales</taxon>
        <taxon>Streptomycetaceae</taxon>
        <taxon>Streptomyces</taxon>
    </lineage>
</organism>
<protein>
    <recommendedName>
        <fullName evidence="4">Deaminase</fullName>
    </recommendedName>
</protein>
<dbReference type="Proteomes" id="UP000632289">
    <property type="component" value="Unassembled WGS sequence"/>
</dbReference>
<dbReference type="EMBL" id="JACXYU010000009">
    <property type="protein sequence ID" value="MBD3933378.1"/>
    <property type="molecule type" value="Genomic_DNA"/>
</dbReference>
<dbReference type="RefSeq" id="WP_191210664.1">
    <property type="nucleotide sequence ID" value="NZ_BAABKL010000050.1"/>
</dbReference>
<evidence type="ECO:0000256" key="1">
    <source>
        <dbReference type="SAM" id="MobiDB-lite"/>
    </source>
</evidence>
<dbReference type="Pfam" id="PF14431">
    <property type="entry name" value="YwqJ-deaminase"/>
    <property type="match status" value="1"/>
</dbReference>